<sequence>MPQPLELTTWFKKIQAASAACAAEPRAPVGHVESPAVNAMLAEVQASAATRAARQLAVMAEHAITEAPALAGRYGKAA</sequence>
<dbReference type="Proteomes" id="UP000474159">
    <property type="component" value="Unassembled WGS sequence"/>
</dbReference>
<evidence type="ECO:0000313" key="1">
    <source>
        <dbReference type="EMBL" id="KAB1075426.1"/>
    </source>
</evidence>
<dbReference type="EMBL" id="VZZK01000034">
    <property type="protein sequence ID" value="KAB1075426.1"/>
    <property type="molecule type" value="Genomic_DNA"/>
</dbReference>
<reference evidence="1 2" key="1">
    <citation type="submission" date="2019-09" db="EMBL/GenBank/DDBJ databases">
        <title>YIM 48816 draft genome.</title>
        <authorList>
            <person name="Jiang L."/>
        </authorList>
    </citation>
    <scope>NUCLEOTIDE SEQUENCE [LARGE SCALE GENOMIC DNA]</scope>
    <source>
        <strain evidence="1 2">YIM 48816</strain>
    </source>
</reference>
<dbReference type="RefSeq" id="WP_151003420.1">
    <property type="nucleotide sequence ID" value="NZ_BPQY01000036.1"/>
</dbReference>
<gene>
    <name evidence="1" type="ORF">F6X53_25005</name>
</gene>
<comment type="caution">
    <text evidence="1">The sequence shown here is derived from an EMBL/GenBank/DDBJ whole genome shotgun (WGS) entry which is preliminary data.</text>
</comment>
<evidence type="ECO:0000313" key="2">
    <source>
        <dbReference type="Proteomes" id="UP000474159"/>
    </source>
</evidence>
<proteinExistence type="predicted"/>
<dbReference type="AlphaFoldDB" id="A0A6L3SRK0"/>
<protein>
    <submittedName>
        <fullName evidence="1">Uncharacterized protein</fullName>
    </submittedName>
</protein>
<accession>A0A6L3SRK0</accession>
<name>A0A6L3SRK0_9HYPH</name>
<organism evidence="1 2">
    <name type="scientific">Methylobacterium soli</name>
    <dbReference type="NCBI Taxonomy" id="553447"/>
    <lineage>
        <taxon>Bacteria</taxon>
        <taxon>Pseudomonadati</taxon>
        <taxon>Pseudomonadota</taxon>
        <taxon>Alphaproteobacteria</taxon>
        <taxon>Hyphomicrobiales</taxon>
        <taxon>Methylobacteriaceae</taxon>
        <taxon>Methylobacterium</taxon>
    </lineage>
</organism>
<keyword evidence="2" id="KW-1185">Reference proteome</keyword>